<protein>
    <submittedName>
        <fullName evidence="2">Uncharacterized protein</fullName>
    </submittedName>
</protein>
<keyword evidence="1" id="KW-1133">Transmembrane helix</keyword>
<dbReference type="InParanoid" id="A0A804LFG4"/>
<proteinExistence type="predicted"/>
<feature type="transmembrane region" description="Helical" evidence="1">
    <location>
        <begin position="12"/>
        <end position="33"/>
    </location>
</feature>
<keyword evidence="1" id="KW-0472">Membrane</keyword>
<reference evidence="2" key="3">
    <citation type="submission" date="2021-05" db="UniProtKB">
        <authorList>
            <consortium name="EnsemblPlants"/>
        </authorList>
    </citation>
    <scope>IDENTIFICATION</scope>
    <source>
        <strain evidence="2">cv. B73</strain>
    </source>
</reference>
<dbReference type="Proteomes" id="UP000007305">
    <property type="component" value="Chromosome 1"/>
</dbReference>
<dbReference type="AlphaFoldDB" id="A0A804LFG4"/>
<keyword evidence="1" id="KW-0812">Transmembrane</keyword>
<reference evidence="3" key="1">
    <citation type="submission" date="2015-12" db="EMBL/GenBank/DDBJ databases">
        <title>Update maize B73 reference genome by single molecule sequencing technologies.</title>
        <authorList>
            <consortium name="Maize Genome Sequencing Project"/>
            <person name="Ware D."/>
        </authorList>
    </citation>
    <scope>NUCLEOTIDE SEQUENCE [LARGE SCALE GENOMIC DNA]</scope>
    <source>
        <strain evidence="3">cv. B73</strain>
    </source>
</reference>
<evidence type="ECO:0000313" key="2">
    <source>
        <dbReference type="EnsemblPlants" id="Zm00001eb007590_P001"/>
    </source>
</evidence>
<sequence>MSSVRNYLQTNIIIPFAHMLQLRFYILFSLSSISRDIITHKTASLSFRFGDTSVTNSDSSHISSMHNCDMLFGFVSSLGALAHLINLSNIRIVIRRPPVAGYMILNG</sequence>
<keyword evidence="3" id="KW-1185">Reference proteome</keyword>
<reference evidence="2" key="2">
    <citation type="submission" date="2019-07" db="EMBL/GenBank/DDBJ databases">
        <authorList>
            <person name="Seetharam A."/>
            <person name="Woodhouse M."/>
            <person name="Cannon E."/>
        </authorList>
    </citation>
    <scope>NUCLEOTIDE SEQUENCE [LARGE SCALE GENOMIC DNA]</scope>
    <source>
        <strain evidence="2">cv. B73</strain>
    </source>
</reference>
<dbReference type="EnsemblPlants" id="Zm00001eb007590_T001">
    <property type="protein sequence ID" value="Zm00001eb007590_P001"/>
    <property type="gene ID" value="Zm00001eb007590"/>
</dbReference>
<organism evidence="2 3">
    <name type="scientific">Zea mays</name>
    <name type="common">Maize</name>
    <dbReference type="NCBI Taxonomy" id="4577"/>
    <lineage>
        <taxon>Eukaryota</taxon>
        <taxon>Viridiplantae</taxon>
        <taxon>Streptophyta</taxon>
        <taxon>Embryophyta</taxon>
        <taxon>Tracheophyta</taxon>
        <taxon>Spermatophyta</taxon>
        <taxon>Magnoliopsida</taxon>
        <taxon>Liliopsida</taxon>
        <taxon>Poales</taxon>
        <taxon>Poaceae</taxon>
        <taxon>PACMAD clade</taxon>
        <taxon>Panicoideae</taxon>
        <taxon>Andropogonodae</taxon>
        <taxon>Andropogoneae</taxon>
        <taxon>Tripsacinae</taxon>
        <taxon>Zea</taxon>
    </lineage>
</organism>
<accession>A0A804LFG4</accession>
<evidence type="ECO:0000256" key="1">
    <source>
        <dbReference type="SAM" id="Phobius"/>
    </source>
</evidence>
<feature type="transmembrane region" description="Helical" evidence="1">
    <location>
        <begin position="70"/>
        <end position="87"/>
    </location>
</feature>
<name>A0A804LFG4_MAIZE</name>
<dbReference type="Gramene" id="Zm00001eb007590_T001">
    <property type="protein sequence ID" value="Zm00001eb007590_P001"/>
    <property type="gene ID" value="Zm00001eb007590"/>
</dbReference>
<evidence type="ECO:0000313" key="3">
    <source>
        <dbReference type="Proteomes" id="UP000007305"/>
    </source>
</evidence>